<evidence type="ECO:0000313" key="3">
    <source>
        <dbReference type="Proteomes" id="UP000192934"/>
    </source>
</evidence>
<dbReference type="STRING" id="941907.SAMN06295910_1109"/>
<evidence type="ECO:0000313" key="2">
    <source>
        <dbReference type="EMBL" id="SMF63660.1"/>
    </source>
</evidence>
<feature type="domain" description="Thiamine phosphate synthase/TenI" evidence="1">
    <location>
        <begin position="25"/>
        <end position="162"/>
    </location>
</feature>
<dbReference type="GO" id="GO:0009228">
    <property type="term" value="P:thiamine biosynthetic process"/>
    <property type="evidence" value="ECO:0007669"/>
    <property type="project" value="UniProtKB-KW"/>
</dbReference>
<dbReference type="InterPro" id="IPR013785">
    <property type="entry name" value="Aldolase_TIM"/>
</dbReference>
<keyword evidence="3" id="KW-1185">Reference proteome</keyword>
<dbReference type="CDD" id="cd00564">
    <property type="entry name" value="TMP_TenI"/>
    <property type="match status" value="1"/>
</dbReference>
<proteinExistence type="predicted"/>
<organism evidence="2 3">
    <name type="scientific">Allosphingosinicella indica</name>
    <dbReference type="NCBI Taxonomy" id="941907"/>
    <lineage>
        <taxon>Bacteria</taxon>
        <taxon>Pseudomonadati</taxon>
        <taxon>Pseudomonadota</taxon>
        <taxon>Alphaproteobacteria</taxon>
        <taxon>Sphingomonadales</taxon>
        <taxon>Sphingomonadaceae</taxon>
        <taxon>Allosphingosinicella</taxon>
    </lineage>
</organism>
<dbReference type="Pfam" id="PF02581">
    <property type="entry name" value="TMP-TENI"/>
    <property type="match status" value="1"/>
</dbReference>
<dbReference type="Proteomes" id="UP000192934">
    <property type="component" value="Chromosome I"/>
</dbReference>
<accession>A0A1X7G5N7</accession>
<gene>
    <name evidence="2" type="ORF">SAMN06295910_1109</name>
</gene>
<sequence length="169" mass="17910">MTDERLGGALLEIVASLPPGSGIVFRHYSLAPVERRTLFDRVRAAAGDAVLLLAGPDALAAEWGADGSHNRDSQRRGEGWRSAPVHALEDLRAAEAAGADFVFLSPLFATRSHPGAAPLGPERFAEIAREAEQPVIALGGMNEDRGREAEALGAYGWAGIDAFAARPMR</sequence>
<dbReference type="AlphaFoldDB" id="A0A1X7G5N7"/>
<reference evidence="3" key="1">
    <citation type="submission" date="2017-04" db="EMBL/GenBank/DDBJ databases">
        <authorList>
            <person name="Varghese N."/>
            <person name="Submissions S."/>
        </authorList>
    </citation>
    <scope>NUCLEOTIDE SEQUENCE [LARGE SCALE GENOMIC DNA]</scope>
    <source>
        <strain evidence="3">Dd16</strain>
    </source>
</reference>
<dbReference type="InterPro" id="IPR036206">
    <property type="entry name" value="ThiamineP_synth_sf"/>
</dbReference>
<dbReference type="SUPFAM" id="SSF51391">
    <property type="entry name" value="Thiamin phosphate synthase"/>
    <property type="match status" value="1"/>
</dbReference>
<protein>
    <submittedName>
        <fullName evidence="2">Thiamine-phosphate diphosphorylase</fullName>
    </submittedName>
</protein>
<dbReference type="Gene3D" id="3.20.20.70">
    <property type="entry name" value="Aldolase class I"/>
    <property type="match status" value="1"/>
</dbReference>
<dbReference type="EMBL" id="LT840185">
    <property type="protein sequence ID" value="SMF63660.1"/>
    <property type="molecule type" value="Genomic_DNA"/>
</dbReference>
<evidence type="ECO:0000259" key="1">
    <source>
        <dbReference type="Pfam" id="PF02581"/>
    </source>
</evidence>
<name>A0A1X7G5N7_9SPHN</name>
<dbReference type="InterPro" id="IPR022998">
    <property type="entry name" value="ThiamineP_synth_TenI"/>
</dbReference>